<dbReference type="Gene3D" id="3.40.50.1010">
    <property type="entry name" value="5'-nuclease"/>
    <property type="match status" value="1"/>
</dbReference>
<dbReference type="AlphaFoldDB" id="A0A0R1ZXM9"/>
<name>A0A0R1ZXM9_9LACO</name>
<evidence type="ECO:0000259" key="2">
    <source>
        <dbReference type="SMART" id="SM00670"/>
    </source>
</evidence>
<feature type="transmembrane region" description="Helical" evidence="1">
    <location>
        <begin position="68"/>
        <end position="92"/>
    </location>
</feature>
<dbReference type="InterPro" id="IPR029060">
    <property type="entry name" value="PIN-like_dom_sf"/>
</dbReference>
<feature type="transmembrane region" description="Helical" evidence="1">
    <location>
        <begin position="98"/>
        <end position="117"/>
    </location>
</feature>
<evidence type="ECO:0000256" key="1">
    <source>
        <dbReference type="SAM" id="Phobius"/>
    </source>
</evidence>
<gene>
    <name evidence="3" type="ORF">FC18_GL002066</name>
</gene>
<dbReference type="PANTHER" id="PTHR11603">
    <property type="entry name" value="AAA FAMILY ATPASE"/>
    <property type="match status" value="1"/>
</dbReference>
<dbReference type="Pfam" id="PF01850">
    <property type="entry name" value="PIN"/>
    <property type="match status" value="1"/>
</dbReference>
<evidence type="ECO:0000313" key="3">
    <source>
        <dbReference type="EMBL" id="KRM56582.1"/>
    </source>
</evidence>
<dbReference type="SMART" id="SM00670">
    <property type="entry name" value="PINc"/>
    <property type="match status" value="1"/>
</dbReference>
<keyword evidence="1" id="KW-0812">Transmembrane</keyword>
<keyword evidence="1" id="KW-1133">Transmembrane helix</keyword>
<dbReference type="EMBL" id="AYYO01000003">
    <property type="protein sequence ID" value="KRM56582.1"/>
    <property type="molecule type" value="Genomic_DNA"/>
</dbReference>
<dbReference type="STRING" id="1291052.FC18_GL002066"/>
<reference evidence="3 4" key="1">
    <citation type="journal article" date="2015" name="Genome Announc.">
        <title>Expanding the biotechnology potential of lactobacilli through comparative genomics of 213 strains and associated genera.</title>
        <authorList>
            <person name="Sun Z."/>
            <person name="Harris H.M."/>
            <person name="McCann A."/>
            <person name="Guo C."/>
            <person name="Argimon S."/>
            <person name="Zhang W."/>
            <person name="Yang X."/>
            <person name="Jeffery I.B."/>
            <person name="Cooney J.C."/>
            <person name="Kagawa T.F."/>
            <person name="Liu W."/>
            <person name="Song Y."/>
            <person name="Salvetti E."/>
            <person name="Wrobel A."/>
            <person name="Rasinkangas P."/>
            <person name="Parkhill J."/>
            <person name="Rea M.C."/>
            <person name="O'Sullivan O."/>
            <person name="Ritari J."/>
            <person name="Douillard F.P."/>
            <person name="Paul Ross R."/>
            <person name="Yang R."/>
            <person name="Briner A.E."/>
            <person name="Felis G.E."/>
            <person name="de Vos W.M."/>
            <person name="Barrangou R."/>
            <person name="Klaenhammer T.R."/>
            <person name="Caufield P.W."/>
            <person name="Cui Y."/>
            <person name="Zhang H."/>
            <person name="O'Toole P.W."/>
        </authorList>
    </citation>
    <scope>NUCLEOTIDE SEQUENCE [LARGE SCALE GENOMIC DNA]</scope>
    <source>
        <strain evidence="3 4">DSM 20505</strain>
    </source>
</reference>
<keyword evidence="4" id="KW-1185">Reference proteome</keyword>
<sequence>MIGIGAGIGIMPNIWQLAGQTDNHVLNNIFVDALIGAVILLVVAALTVHWILDVVTRAEKSLSSKSTSYLLFGSLSTIVGLIIATLISQLLFSRLPNGFWSTVPPVVLMIIFGYLGFRVGTTRRHEWRQLFMSLRRNDEGTKKKAEGAGVSADAPDVTVADLGENFHKYKILDTSVIIDGRIQTLARTGFIEGTLLVPNFVVHELQLISDSADALKRERGRRGLDILNQMQNDIHIRLEMTDRDFEGSREVDGKLLKLAKEIDGIVVSNDYNLGKVSRLQNVPILNINELASALKAEVLPGETLSVKVVKAGTERQQGVAYLPEGTMVVVEDGQYYMNQQLSVVVTSSLQTNAGRMIFARPEHSTQSIRNKDKEVKTN</sequence>
<dbReference type="InterPro" id="IPR002716">
    <property type="entry name" value="PIN_dom"/>
</dbReference>
<dbReference type="Proteomes" id="UP000051679">
    <property type="component" value="Unassembled WGS sequence"/>
</dbReference>
<feature type="domain" description="PIN" evidence="2">
    <location>
        <begin position="168"/>
        <end position="275"/>
    </location>
</feature>
<proteinExistence type="predicted"/>
<comment type="caution">
    <text evidence="3">The sequence shown here is derived from an EMBL/GenBank/DDBJ whole genome shotgun (WGS) entry which is preliminary data.</text>
</comment>
<dbReference type="CDD" id="cd09877">
    <property type="entry name" value="PIN_YacL-like"/>
    <property type="match status" value="1"/>
</dbReference>
<dbReference type="InterPro" id="IPR052041">
    <property type="entry name" value="Nucleic_acid_metab_PIN/TRAM"/>
</dbReference>
<dbReference type="PANTHER" id="PTHR11603:SF147">
    <property type="entry name" value="MEMBRANE PROTEIN"/>
    <property type="match status" value="1"/>
</dbReference>
<keyword evidence="1" id="KW-0472">Membrane</keyword>
<evidence type="ECO:0000313" key="4">
    <source>
        <dbReference type="Proteomes" id="UP000051679"/>
    </source>
</evidence>
<protein>
    <recommendedName>
        <fullName evidence="2">PIN domain-containing protein</fullName>
    </recommendedName>
</protein>
<feature type="transmembrane region" description="Helical" evidence="1">
    <location>
        <begin position="33"/>
        <end position="56"/>
    </location>
</feature>
<organism evidence="3 4">
    <name type="scientific">Lacticaseibacillus sharpeae JCM 1186 = DSM 20505</name>
    <dbReference type="NCBI Taxonomy" id="1291052"/>
    <lineage>
        <taxon>Bacteria</taxon>
        <taxon>Bacillati</taxon>
        <taxon>Bacillota</taxon>
        <taxon>Bacilli</taxon>
        <taxon>Lactobacillales</taxon>
        <taxon>Lactobacillaceae</taxon>
        <taxon>Lacticaseibacillus</taxon>
    </lineage>
</organism>
<dbReference type="SUPFAM" id="SSF88723">
    <property type="entry name" value="PIN domain-like"/>
    <property type="match status" value="1"/>
</dbReference>
<dbReference type="PATRIC" id="fig|1291052.5.peg.2128"/>
<accession>A0A0R1ZXM9</accession>